<reference evidence="1 2" key="1">
    <citation type="submission" date="2024-09" db="EMBL/GenBank/DDBJ databases">
        <authorList>
            <person name="Sun Q."/>
            <person name="Mori K."/>
        </authorList>
    </citation>
    <scope>NUCLEOTIDE SEQUENCE [LARGE SCALE GENOMIC DNA]</scope>
    <source>
        <strain evidence="1 2">JCM 3028</strain>
    </source>
</reference>
<evidence type="ECO:0000313" key="1">
    <source>
        <dbReference type="EMBL" id="MFB9682364.1"/>
    </source>
</evidence>
<dbReference type="Proteomes" id="UP001589610">
    <property type="component" value="Unassembled WGS sequence"/>
</dbReference>
<comment type="caution">
    <text evidence="1">The sequence shown here is derived from an EMBL/GenBank/DDBJ whole genome shotgun (WGS) entry which is preliminary data.</text>
</comment>
<name>A0ABV5TT99_9ACTN</name>
<sequence length="69" mass="6929">MSVPLWNVGGDLLGGRPGHPRDRAVVGKVGCRVAQARAGLPDSVVCAPGAVILGGHPEQRAGHGRSIAA</sequence>
<protein>
    <submittedName>
        <fullName evidence="1">Uncharacterized protein</fullName>
    </submittedName>
</protein>
<accession>A0ABV5TT99</accession>
<organism evidence="1 2">
    <name type="scientific">Streptosporangium vulgare</name>
    <dbReference type="NCBI Taxonomy" id="46190"/>
    <lineage>
        <taxon>Bacteria</taxon>
        <taxon>Bacillati</taxon>
        <taxon>Actinomycetota</taxon>
        <taxon>Actinomycetes</taxon>
        <taxon>Streptosporangiales</taxon>
        <taxon>Streptosporangiaceae</taxon>
        <taxon>Streptosporangium</taxon>
    </lineage>
</organism>
<keyword evidence="2" id="KW-1185">Reference proteome</keyword>
<dbReference type="RefSeq" id="WP_344744636.1">
    <property type="nucleotide sequence ID" value="NZ_BAAAWW010000047.1"/>
</dbReference>
<proteinExistence type="predicted"/>
<evidence type="ECO:0000313" key="2">
    <source>
        <dbReference type="Proteomes" id="UP001589610"/>
    </source>
</evidence>
<dbReference type="EMBL" id="JBHMBS010000058">
    <property type="protein sequence ID" value="MFB9682364.1"/>
    <property type="molecule type" value="Genomic_DNA"/>
</dbReference>
<gene>
    <name evidence="1" type="ORF">ACFFRH_43445</name>
</gene>